<feature type="region of interest" description="Disordered" evidence="6">
    <location>
        <begin position="897"/>
        <end position="977"/>
    </location>
</feature>
<feature type="region of interest" description="Disordered" evidence="6">
    <location>
        <begin position="798"/>
        <end position="875"/>
    </location>
</feature>
<evidence type="ECO:0000256" key="3">
    <source>
        <dbReference type="ARBA" id="ARBA00024186"/>
    </source>
</evidence>
<dbReference type="PANTHER" id="PTHR31908">
    <property type="entry name" value="PROTEIN CROWDED NUCLEI 4"/>
    <property type="match status" value="1"/>
</dbReference>
<comment type="subcellular location">
    <subcellularLocation>
        <location evidence="3">Nucleus lamina</location>
    </subcellularLocation>
</comment>
<evidence type="ECO:0000256" key="5">
    <source>
        <dbReference type="SAM" id="Coils"/>
    </source>
</evidence>
<evidence type="ECO:0000256" key="4">
    <source>
        <dbReference type="ARBA" id="ARBA00024208"/>
    </source>
</evidence>
<organism evidence="8 9">
    <name type="scientific">Brassica napus</name>
    <name type="common">Rape</name>
    <dbReference type="NCBI Taxonomy" id="3708"/>
    <lineage>
        <taxon>Eukaryota</taxon>
        <taxon>Viridiplantae</taxon>
        <taxon>Streptophyta</taxon>
        <taxon>Embryophyta</taxon>
        <taxon>Tracheophyta</taxon>
        <taxon>Spermatophyta</taxon>
        <taxon>Magnoliopsida</taxon>
        <taxon>eudicotyledons</taxon>
        <taxon>Gunneridae</taxon>
        <taxon>Pentapetalae</taxon>
        <taxon>rosids</taxon>
        <taxon>malvids</taxon>
        <taxon>Brassicales</taxon>
        <taxon>Brassicaceae</taxon>
        <taxon>Brassiceae</taxon>
        <taxon>Brassica</taxon>
    </lineage>
</organism>
<keyword evidence="7" id="KW-1133">Transmembrane helix</keyword>
<feature type="compositionally biased region" description="Basic residues" evidence="6">
    <location>
        <begin position="863"/>
        <end position="874"/>
    </location>
</feature>
<feature type="coiled-coil region" evidence="5">
    <location>
        <begin position="367"/>
        <end position="667"/>
    </location>
</feature>
<protein>
    <recommendedName>
        <fullName evidence="10">Nuclear matrix constituent protein 1-like protein</fullName>
    </recommendedName>
</protein>
<keyword evidence="1 5" id="KW-0175">Coiled coil</keyword>
<feature type="compositionally biased region" description="Acidic residues" evidence="6">
    <location>
        <begin position="1108"/>
        <end position="1118"/>
    </location>
</feature>
<keyword evidence="7" id="KW-0472">Membrane</keyword>
<feature type="coiled-coil region" evidence="5">
    <location>
        <begin position="62"/>
        <end position="89"/>
    </location>
</feature>
<comment type="caution">
    <text evidence="8">The sequence shown here is derived from an EMBL/GenBank/DDBJ whole genome shotgun (WGS) entry which is preliminary data.</text>
</comment>
<sequence>MSSTPAKATNQDSNGKGPDMVTPVTGRVSEIQYEDDPRRLLSALQKELFEYQHSMGLLLLEKKEWSSKYEELQLEFEDANECLRRERNAHLVAMSDVEKREEGLKKALGVEKQCALDLEKALRELRSENAEIKFTADSKLTEADALVRSVEEKSLEVEAKLRAVDARLAEASRKSSEVERKSKEVEARESSLQRERFAYIAEREADEATLSKQREDLREWEKKLQEGEERVAKSQMIVKQREDRANESDKIVMQKGKELEEAQKKIDAANLALKKKEDDITSRIKALTLREQVSSLFFFLFKLLGILPIYILFSGFQQLIDEHQTKLEATQREFELEMEQKRKSIDDSLRSKVVEVEKREAEWKHMEEKVAKREQALDRKLEKHKEKEKDFEARLKGIKGREIALRSEEKALETEKKKLAEDKENILNLIAEVEKIKAENEVQLSEIREEKEGLRVTEEERSEYLRLQTELKEQIEKCRSQQELLAKEAVDLKAQRECFEKGWEELDERKAEIESELKNITDEKAKLERNNHLEEERLEKEHQAADDNMKRELETLEVAKASFADTMEHERSAIYKKAESERSQLLHDIEMLKRKVESDMQSKLEEREKELQAKEKLFEEEREKELSNINYLRDLARREMMDVQIDRQRMEIEKLETDASKKHLEEQQTEIRKDVDDLVALTKKLKEQREQFISERNRFLSSMESNRNCNHCSELLSELALPDIDNLEMPNLSKLENILENEAPQQEMRDISPTASSLGLPVPNGTVSWLRKCTSKILKLSPIKMGETSATLNFADQEPESTEQANVNSGPSTMLQVQSESETKEVEVANANSDGDQSNINRKAQEVDADSLSNPNGDGQSRMRGKARVRRTRSVKAVVEDAKAIYGESIELSDPVDSIENVEDAAKGKDESTSEPGRSDKGASKNGRKRGRMGSLRTCTTEQDGNESDGKSDSVTGGERQRGKRRQKVASEQQQEVVGQRYNLRRSTRLLQISFTFKSYSSFLFSLIINCFDIWVIRVAGKTSLGKKNEETTGGVQQDDGIYCTQTTATASVGVALSDNGVSTNVVEREAMADFEDTHAGSPKRIGESGEMSEEDVNKTPQRADSGNEYDGEEDESESEHPGKVSISKKLWTFLTT</sequence>
<feature type="compositionally biased region" description="Polar residues" evidence="6">
    <location>
        <begin position="830"/>
        <end position="842"/>
    </location>
</feature>
<gene>
    <name evidence="8" type="ORF">HID58_046766</name>
</gene>
<evidence type="ECO:0000313" key="9">
    <source>
        <dbReference type="Proteomes" id="UP000824890"/>
    </source>
</evidence>
<evidence type="ECO:0000256" key="7">
    <source>
        <dbReference type="SAM" id="Phobius"/>
    </source>
</evidence>
<dbReference type="InterPro" id="IPR040418">
    <property type="entry name" value="CRWN"/>
</dbReference>
<name>A0ABQ8AXI5_BRANA</name>
<accession>A0ABQ8AXI5</accession>
<dbReference type="Proteomes" id="UP000824890">
    <property type="component" value="Unassembled WGS sequence"/>
</dbReference>
<evidence type="ECO:0000256" key="6">
    <source>
        <dbReference type="SAM" id="MobiDB-lite"/>
    </source>
</evidence>
<evidence type="ECO:0000256" key="1">
    <source>
        <dbReference type="ARBA" id="ARBA00023054"/>
    </source>
</evidence>
<evidence type="ECO:0000313" key="8">
    <source>
        <dbReference type="EMBL" id="KAH0897198.1"/>
    </source>
</evidence>
<feature type="compositionally biased region" description="Polar residues" evidence="6">
    <location>
        <begin position="1"/>
        <end position="14"/>
    </location>
</feature>
<reference evidence="8 9" key="1">
    <citation type="submission" date="2021-05" db="EMBL/GenBank/DDBJ databases">
        <title>Genome Assembly of Synthetic Allotetraploid Brassica napus Reveals Homoeologous Exchanges between Subgenomes.</title>
        <authorList>
            <person name="Davis J.T."/>
        </authorList>
    </citation>
    <scope>NUCLEOTIDE SEQUENCE [LARGE SCALE GENOMIC DNA]</scope>
    <source>
        <strain evidence="9">cv. Da-Ae</strain>
        <tissue evidence="8">Seedling</tissue>
    </source>
</reference>
<feature type="compositionally biased region" description="Polar residues" evidence="6">
    <location>
        <begin position="802"/>
        <end position="820"/>
    </location>
</feature>
<feature type="transmembrane region" description="Helical" evidence="7">
    <location>
        <begin position="293"/>
        <end position="313"/>
    </location>
</feature>
<feature type="compositionally biased region" description="Basic and acidic residues" evidence="6">
    <location>
        <begin position="904"/>
        <end position="923"/>
    </location>
</feature>
<evidence type="ECO:0008006" key="10">
    <source>
        <dbReference type="Google" id="ProtNLM"/>
    </source>
</evidence>
<dbReference type="PANTHER" id="PTHR31908:SF11">
    <property type="entry name" value="PROTEIN CROWDED NUCLEI 1"/>
    <property type="match status" value="1"/>
</dbReference>
<proteinExistence type="inferred from homology"/>
<evidence type="ECO:0000256" key="2">
    <source>
        <dbReference type="ARBA" id="ARBA00023242"/>
    </source>
</evidence>
<feature type="region of interest" description="Disordered" evidence="6">
    <location>
        <begin position="1071"/>
        <end position="1137"/>
    </location>
</feature>
<keyword evidence="9" id="KW-1185">Reference proteome</keyword>
<keyword evidence="2" id="KW-0539">Nucleus</keyword>
<keyword evidence="7" id="KW-0812">Transmembrane</keyword>
<dbReference type="EMBL" id="JAGKQM010000012">
    <property type="protein sequence ID" value="KAH0897198.1"/>
    <property type="molecule type" value="Genomic_DNA"/>
</dbReference>
<feature type="region of interest" description="Disordered" evidence="6">
    <location>
        <begin position="1"/>
        <end position="29"/>
    </location>
</feature>
<feature type="coiled-coil region" evidence="5">
    <location>
        <begin position="161"/>
        <end position="279"/>
    </location>
</feature>
<comment type="similarity">
    <text evidence="4">Belongs to the CRWN family.</text>
</comment>